<name>A0A1W2H7F9_9BACT</name>
<evidence type="ECO:0000259" key="1">
    <source>
        <dbReference type="Pfam" id="PF07728"/>
    </source>
</evidence>
<dbReference type="OrthoDB" id="9781481at2"/>
<accession>A0A1W2H7F9</accession>
<evidence type="ECO:0000313" key="2">
    <source>
        <dbReference type="EMBL" id="SMD44857.1"/>
    </source>
</evidence>
<dbReference type="GO" id="GO:0005524">
    <property type="term" value="F:ATP binding"/>
    <property type="evidence" value="ECO:0007669"/>
    <property type="project" value="InterPro"/>
</dbReference>
<reference evidence="3" key="1">
    <citation type="submission" date="2017-04" db="EMBL/GenBank/DDBJ databases">
        <authorList>
            <person name="Varghese N."/>
            <person name="Submissions S."/>
        </authorList>
    </citation>
    <scope>NUCLEOTIDE SEQUENCE [LARGE SCALE GENOMIC DNA]</scope>
    <source>
        <strain evidence="3">DSM 16537</strain>
    </source>
</reference>
<keyword evidence="3" id="KW-1185">Reference proteome</keyword>
<dbReference type="Proteomes" id="UP000192333">
    <property type="component" value="Chromosome I"/>
</dbReference>
<dbReference type="EMBL" id="LT838813">
    <property type="protein sequence ID" value="SMD44857.1"/>
    <property type="molecule type" value="Genomic_DNA"/>
</dbReference>
<dbReference type="REBASE" id="196539">
    <property type="entry name" value="Aba17537McrBCP"/>
</dbReference>
<feature type="domain" description="ATPase dynein-related AAA" evidence="1">
    <location>
        <begin position="654"/>
        <end position="741"/>
    </location>
</feature>
<sequence length="877" mass="101190">MKNSAHFLHLFEEYKNSDLYEEREGQKAIIPIFRQILAEALTIEPFTNQVLTDLIQIFKYNCTDDTFDKKLKALVLDEAKRKSIWDAAMEHYVPGFTNAGKTGIVGLKDEDLQTVKEFLVKAFKVTTVQEAKQLVREYENKKVPKVKRGVYSPWLFYINPTLFPIFNNSYKNFINWYDIPNEYQQVIDPLHELKSLVNEEDFSHIDQVAHIFTKEGRLFMAKTLELDGQSIYKISHGALIFNTDFDNAAIIDIVDQNNLITLNRYTKRGQGEKFVTELKEGDYVYLCYGGDKIKWIGQVTSGIEDFSPDIASLFGPEKEDWIYREVKPIYFPKDEALSGLKDQRSMIMPSGNSTFWKIKPSELESINKLLFLPYFNLKVIDNDPNEEFEDQVEDETEAMEAKSNNPLNLILYGPPGTGKTYRTIDISLEIIDDEVPEKRSEAKQRFASLQLQRRVFFNTFHQNMAYEDFIEGIKPVQAEDEDSPFLKYEIQDGLFMQACIEATYNYHVKNNKSDQLVEQILDFNGLYDLLFEEVSKGAVKEIKTVSNNDLEINITSQGNFVLVHKGRERAYTVSKDRLSKIYDVYPNPSTMTNIHENIRDIIGRSNSTAYWAVLNKIASYRVTNKKPHSLAIAKELSYEDKKKVIQSIWSKRSVQVVSNDKSDPFVFIIDEINRGNVSQIFGELITLIEPDKRMGKDEVLYVDLPYSKNAFAVPPNLYIIGTMNTADRSVEALDTALRRRFSFKAMSPLPEELKPTTDGIDLPKMLSRLNERLTVLKDNDHTIGHAWFWNVTEIEGLRAVYANKILPLLQEFFYNDYEKLGLVLGDAFFEGNTQVNSNIFAKFSAGNDLGSQYEQVWQYRLKDSSKLTKDDFQSIYS</sequence>
<dbReference type="SUPFAM" id="SSF52540">
    <property type="entry name" value="P-loop containing nucleoside triphosphate hydrolases"/>
    <property type="match status" value="1"/>
</dbReference>
<dbReference type="PANTHER" id="PTHR37291:SF1">
    <property type="entry name" value="TYPE IV METHYL-DIRECTED RESTRICTION ENZYME ECOKMCRB SUBUNIT"/>
    <property type="match status" value="1"/>
</dbReference>
<proteinExistence type="predicted"/>
<dbReference type="InterPro" id="IPR027417">
    <property type="entry name" value="P-loop_NTPase"/>
</dbReference>
<dbReference type="AlphaFoldDB" id="A0A1W2H7F9"/>
<protein>
    <submittedName>
        <fullName evidence="2">AAA domain (Dynein-related subfamily)</fullName>
    </submittedName>
</protein>
<dbReference type="InterPro" id="IPR011704">
    <property type="entry name" value="ATPase_dyneun-rel_AAA"/>
</dbReference>
<organism evidence="2 3">
    <name type="scientific">Aquiflexum balticum DSM 16537</name>
    <dbReference type="NCBI Taxonomy" id="758820"/>
    <lineage>
        <taxon>Bacteria</taxon>
        <taxon>Pseudomonadati</taxon>
        <taxon>Bacteroidota</taxon>
        <taxon>Cytophagia</taxon>
        <taxon>Cytophagales</taxon>
        <taxon>Cyclobacteriaceae</taxon>
        <taxon>Aquiflexum</taxon>
    </lineage>
</organism>
<evidence type="ECO:0000313" key="3">
    <source>
        <dbReference type="Proteomes" id="UP000192333"/>
    </source>
</evidence>
<dbReference type="STRING" id="758820.SAMN00777080_3493"/>
<dbReference type="Pfam" id="PF07728">
    <property type="entry name" value="AAA_5"/>
    <property type="match status" value="1"/>
</dbReference>
<dbReference type="InterPro" id="IPR052934">
    <property type="entry name" value="Methyl-DNA_Rec/Restrict_Enz"/>
</dbReference>
<dbReference type="PANTHER" id="PTHR37291">
    <property type="entry name" value="5-METHYLCYTOSINE-SPECIFIC RESTRICTION ENZYME B"/>
    <property type="match status" value="1"/>
</dbReference>
<gene>
    <name evidence="2" type="ORF">SAMN00777080_3493</name>
</gene>
<dbReference type="GO" id="GO:0016887">
    <property type="term" value="F:ATP hydrolysis activity"/>
    <property type="evidence" value="ECO:0007669"/>
    <property type="project" value="InterPro"/>
</dbReference>
<dbReference type="RefSeq" id="WP_084121637.1">
    <property type="nucleotide sequence ID" value="NZ_LT838813.1"/>
</dbReference>
<dbReference type="Gene3D" id="3.40.50.300">
    <property type="entry name" value="P-loop containing nucleotide triphosphate hydrolases"/>
    <property type="match status" value="1"/>
</dbReference>